<dbReference type="Pfam" id="PF16884">
    <property type="entry name" value="ADH_N_2"/>
    <property type="match status" value="1"/>
</dbReference>
<gene>
    <name evidence="3" type="ORF">LV84_02169</name>
</gene>
<evidence type="ECO:0000259" key="2">
    <source>
        <dbReference type="Pfam" id="PF16884"/>
    </source>
</evidence>
<dbReference type="Proteomes" id="UP000249115">
    <property type="component" value="Unassembled WGS sequence"/>
</dbReference>
<name>A0A2W7R852_9BACT</name>
<dbReference type="SUPFAM" id="SSF50129">
    <property type="entry name" value="GroES-like"/>
    <property type="match status" value="1"/>
</dbReference>
<dbReference type="PANTHER" id="PTHR43205:SF7">
    <property type="entry name" value="PROSTAGLANDIN REDUCTASE 1"/>
    <property type="match status" value="1"/>
</dbReference>
<dbReference type="InterPro" id="IPR011032">
    <property type="entry name" value="GroES-like_sf"/>
</dbReference>
<dbReference type="AlphaFoldDB" id="A0A2W7R852"/>
<evidence type="ECO:0000313" key="4">
    <source>
        <dbReference type="Proteomes" id="UP000249115"/>
    </source>
</evidence>
<feature type="domain" description="Oxidoreductase N-terminal" evidence="2">
    <location>
        <begin position="6"/>
        <end position="111"/>
    </location>
</feature>
<organism evidence="3 4">
    <name type="scientific">Algoriphagus ratkowskyi</name>
    <dbReference type="NCBI Taxonomy" id="57028"/>
    <lineage>
        <taxon>Bacteria</taxon>
        <taxon>Pseudomonadati</taxon>
        <taxon>Bacteroidota</taxon>
        <taxon>Cytophagia</taxon>
        <taxon>Cytophagales</taxon>
        <taxon>Cyclobacteriaceae</taxon>
        <taxon>Algoriphagus</taxon>
    </lineage>
</organism>
<proteinExistence type="predicted"/>
<keyword evidence="1" id="KW-0560">Oxidoreductase</keyword>
<reference evidence="3 4" key="1">
    <citation type="submission" date="2018-06" db="EMBL/GenBank/DDBJ databases">
        <title>Genomic Encyclopedia of Archaeal and Bacterial Type Strains, Phase II (KMG-II): from individual species to whole genera.</title>
        <authorList>
            <person name="Goeker M."/>
        </authorList>
    </citation>
    <scope>NUCLEOTIDE SEQUENCE [LARGE SCALE GENOMIC DNA]</scope>
    <source>
        <strain evidence="3 4">DSM 22686</strain>
    </source>
</reference>
<protein>
    <recommendedName>
        <fullName evidence="2">Oxidoreductase N-terminal domain-containing protein</fullName>
    </recommendedName>
</protein>
<evidence type="ECO:0000256" key="1">
    <source>
        <dbReference type="ARBA" id="ARBA00023002"/>
    </source>
</evidence>
<dbReference type="InterPro" id="IPR045010">
    <property type="entry name" value="MDR_fam"/>
</dbReference>
<dbReference type="Gene3D" id="3.90.180.10">
    <property type="entry name" value="Medium-chain alcohol dehydrogenases, catalytic domain"/>
    <property type="match status" value="1"/>
</dbReference>
<evidence type="ECO:0000313" key="3">
    <source>
        <dbReference type="EMBL" id="PZX57038.1"/>
    </source>
</evidence>
<dbReference type="EMBL" id="QKZU01000007">
    <property type="protein sequence ID" value="PZX57038.1"/>
    <property type="molecule type" value="Genomic_DNA"/>
</dbReference>
<dbReference type="InterPro" id="IPR041694">
    <property type="entry name" value="ADH_N_2"/>
</dbReference>
<dbReference type="PANTHER" id="PTHR43205">
    <property type="entry name" value="PROSTAGLANDIN REDUCTASE"/>
    <property type="match status" value="1"/>
</dbReference>
<dbReference type="GO" id="GO:0016628">
    <property type="term" value="F:oxidoreductase activity, acting on the CH-CH group of donors, NAD or NADP as acceptor"/>
    <property type="evidence" value="ECO:0007669"/>
    <property type="project" value="InterPro"/>
</dbReference>
<dbReference type="RefSeq" id="WP_317045425.1">
    <property type="nucleotide sequence ID" value="NZ_MSSV01000008.1"/>
</dbReference>
<comment type="caution">
    <text evidence="3">The sequence shown here is derived from an EMBL/GenBank/DDBJ whole genome shotgun (WGS) entry which is preliminary data.</text>
</comment>
<accession>A0A2W7R852</accession>
<sequence length="112" mass="12575">MKIMNKTILLNKRPDGKPTLNDFKIISEEAPIPKDGEVLLKTVYVSVDPYLRGRMNDAKSYVPPFELNKPIQSGIIAEVMESKQANFKKGDFVSGILDWKEYQTSNGKGLVS</sequence>